<dbReference type="SUPFAM" id="SSF49785">
    <property type="entry name" value="Galactose-binding domain-like"/>
    <property type="match status" value="2"/>
</dbReference>
<dbReference type="SMART" id="SM00060">
    <property type="entry name" value="FN3"/>
    <property type="match status" value="5"/>
</dbReference>
<dbReference type="InterPro" id="IPR026444">
    <property type="entry name" value="Secre_tail"/>
</dbReference>
<feature type="domain" description="Fibronectin type-III" evidence="2">
    <location>
        <begin position="759"/>
        <end position="821"/>
    </location>
</feature>
<dbReference type="STRING" id="915059.NH26_09630"/>
<comment type="caution">
    <text evidence="3">The sequence shown here is derived from an EMBL/GenBank/DDBJ whole genome shotgun (WGS) entry which is preliminary data.</text>
</comment>
<dbReference type="Gene3D" id="2.60.40.10">
    <property type="entry name" value="Immunoglobulins"/>
    <property type="match status" value="8"/>
</dbReference>
<dbReference type="Pfam" id="PF22352">
    <property type="entry name" value="K319L-like_PKD"/>
    <property type="match status" value="1"/>
</dbReference>
<evidence type="ECO:0000256" key="1">
    <source>
        <dbReference type="ARBA" id="ARBA00022801"/>
    </source>
</evidence>
<proteinExistence type="predicted"/>
<gene>
    <name evidence="3" type="ORF">NH26_09630</name>
</gene>
<dbReference type="Pfam" id="PF13620">
    <property type="entry name" value="CarboxypepD_reg"/>
    <property type="match status" value="1"/>
</dbReference>
<dbReference type="InterPro" id="IPR003305">
    <property type="entry name" value="CenC_carb-bd"/>
</dbReference>
<evidence type="ECO:0000259" key="2">
    <source>
        <dbReference type="SMART" id="SM00060"/>
    </source>
</evidence>
<dbReference type="OrthoDB" id="1097396at2"/>
<dbReference type="Gene3D" id="2.60.40.1120">
    <property type="entry name" value="Carboxypeptidase-like, regulatory domain"/>
    <property type="match status" value="2"/>
</dbReference>
<dbReference type="InterPro" id="IPR013783">
    <property type="entry name" value="Ig-like_fold"/>
</dbReference>
<sequence length="1625" mass="174637">MKYIYKLKSLILFTVFCVFFHGTGHGQSFDGSGTSEDPYLISTKAQLIELDNAPELWSMHFKLTTDIDMSGETFYPIGYKLAGNDATKTFKGTFDGNFHTISNLTITPHPDQEALGVGFIGFSQGSSVKNLGLINLLNEQKSANIERIGGLIGHSEWGTVMDKCFILGGKVSGSGSIGGLIGMVVNVTLTDCFVDVELDSKWGNNGGIVGNLASIEASASINNAVTYGTVLKGTAGITADENTGNDIVINGLYAISTTGAENPSSKVTVLTPLEMTEASNFSALDFSETGAWRMNTNSYPVLTSFAESAYTNLPSFYNIPITITSDGSTPIDGATVTIDTKNYTTDANGAPEGLIGSGTYTYTVTATGFNTYEGSFTTGDASKTITLISESVATYSATLTVKDNKGNLVSDASVHITNDAMDVDKMLTSDENGSVTLELLLAGTYNYSISKELHKTLESTFTITDSDFSSELIITIINTAPIAVITDGRTIESGEEVTLYGAGSYDNNGDALSYTWTAPEGITLSSPYAAIPTFTTPDVTEATQLSFTLVVNDGELDSSPVTVTFTAKSKIINGLNLIANGGFEDGLSTGWTGLDGYALTDVVDPTSNGSKSVKFETTSKIDGVHTSSDKFIAIEIGKSYKFKGKVKVDKMNATVFNLRFMPSDDWFDAENSKFSITKVGSGWGDVQPEIGSWVNFEKTLTFDTNFKAGAKVGDIIYARLHIQNSSDGSDELIYLDDLMLFEKDIDFELSAGNNQTTLPGGMVNLEGSHNSSDEFDYEWKAPDGITLSSTNMLATSFTVAEDITEATTYTFMLTASLGGVSKTDEVEVVVVPGISVNAGEDQTVNAGTVVTLDGSNTTPLEAELLWTAPNDIMLSDPTAVNPTFTAPVVSQSTTFTFTLTASLGDNSSEDEVDIIVNPSNLPIADAGTDQTVGKNTLIMLDGSGSEIQIDGTLSYSWVAPDGITLSDNTIEMPTFTTPDVDMDTELTFSLIVNDGENSSKADEVTITVINEGVNGFELLTNGGFEEGLTSGWQGIDNGMYSISDEVATDSKGTSSLKVEATSKIDLVETDPDSYFNLEVGKQYMFKGKIKVETMNVEVYNFRFMPSDEWKDSNTTKMGITAPGINWGDYTAVLGEWISFEKIITIDENFHISKEYLKGELIPTRLYIQSPATTEEVFYLDDLSLVEYGIDFKLNAGDDMVIQSGASIELMGDHNSSDEFTYTWSAPNGITLSSLNTKNTTFSSPSGLIEPMEYEFTINAQKGNLSYSDKVMVTVVPEVTASAGDDQIVKTGTLVTLDATATTPNDAAFIWEAPEGITLSDNTSGMPTFTAPDVQTEKIYTFTLRAQYLQGESTDEVSVLVYPELVANAGSNIVAHKNSEVVLNASETIPSQATLKWSAPEGIELSDVTAVYPTFTTENYTEETTLTFTLTATYRDMTSTDEIDVVVKSVEQPVANAGEDQTVNAGDEVTLNGTATTPLEATIEWVAPEGITLSDVNSTSPTFTAPEIGHDKEYTFVLKATVSDMIVVDEVVVTVLSTELQLPTASEDLEKVTVRCYPNPTSNGKTNLEILKDAHITVINLSGQIISQSNYTVGIHELDLNNYPNGIYILQIQSDDQLKSIQLMVK</sequence>
<keyword evidence="1" id="KW-0378">Hydrolase</keyword>
<feature type="domain" description="Fibronectin type-III" evidence="2">
    <location>
        <begin position="1376"/>
        <end position="1438"/>
    </location>
</feature>
<dbReference type="InterPro" id="IPR003961">
    <property type="entry name" value="FN3_dom"/>
</dbReference>
<organism evidence="3 4">
    <name type="scientific">Flammeovirga pacifica</name>
    <dbReference type="NCBI Taxonomy" id="915059"/>
    <lineage>
        <taxon>Bacteria</taxon>
        <taxon>Pseudomonadati</taxon>
        <taxon>Bacteroidota</taxon>
        <taxon>Cytophagia</taxon>
        <taxon>Cytophagales</taxon>
        <taxon>Flammeovirgaceae</taxon>
        <taxon>Flammeovirga</taxon>
    </lineage>
</organism>
<protein>
    <recommendedName>
        <fullName evidence="2">Fibronectin type-III domain-containing protein</fullName>
    </recommendedName>
</protein>
<feature type="domain" description="Fibronectin type-III" evidence="2">
    <location>
        <begin position="1203"/>
        <end position="1267"/>
    </location>
</feature>
<accession>A0A1S1Z021</accession>
<name>A0A1S1Z021_FLAPC</name>
<reference evidence="3 4" key="1">
    <citation type="journal article" date="2012" name="Int. J. Syst. Evol. Microbiol.">
        <title>Flammeovirga pacifica sp. nov., isolated from deep-sea sediment.</title>
        <authorList>
            <person name="Xu H."/>
            <person name="Fu Y."/>
            <person name="Yang N."/>
            <person name="Ding Z."/>
            <person name="Lai Q."/>
            <person name="Zeng R."/>
        </authorList>
    </citation>
    <scope>NUCLEOTIDE SEQUENCE [LARGE SCALE GENOMIC DNA]</scope>
    <source>
        <strain evidence="4">DSM 24597 / LMG 26175 / WPAGA1</strain>
    </source>
</reference>
<dbReference type="RefSeq" id="WP_044221302.1">
    <property type="nucleotide sequence ID" value="NZ_JRYR02000001.1"/>
</dbReference>
<dbReference type="InterPro" id="IPR008979">
    <property type="entry name" value="Galactose-bd-like_sf"/>
</dbReference>
<dbReference type="Gene3D" id="2.160.20.110">
    <property type="match status" value="1"/>
</dbReference>
<feature type="domain" description="Fibronectin type-III" evidence="2">
    <location>
        <begin position="846"/>
        <end position="908"/>
    </location>
</feature>
<dbReference type="GO" id="GO:0016798">
    <property type="term" value="F:hydrolase activity, acting on glycosyl bonds"/>
    <property type="evidence" value="ECO:0007669"/>
    <property type="project" value="InterPro"/>
</dbReference>
<dbReference type="Pfam" id="PF02018">
    <property type="entry name" value="CBM_4_9"/>
    <property type="match status" value="1"/>
</dbReference>
<dbReference type="Proteomes" id="UP000179797">
    <property type="component" value="Unassembled WGS sequence"/>
</dbReference>
<dbReference type="Pfam" id="PF18962">
    <property type="entry name" value="Por_Secre_tail"/>
    <property type="match status" value="1"/>
</dbReference>
<evidence type="ECO:0000313" key="4">
    <source>
        <dbReference type="Proteomes" id="UP000179797"/>
    </source>
</evidence>
<feature type="domain" description="Fibronectin type-III" evidence="2">
    <location>
        <begin position="1290"/>
        <end position="1352"/>
    </location>
</feature>
<dbReference type="NCBIfam" id="TIGR04183">
    <property type="entry name" value="Por_Secre_tail"/>
    <property type="match status" value="1"/>
</dbReference>
<dbReference type="EMBL" id="JRYR02000001">
    <property type="protein sequence ID" value="OHX66601.1"/>
    <property type="molecule type" value="Genomic_DNA"/>
</dbReference>
<keyword evidence="4" id="KW-1185">Reference proteome</keyword>
<evidence type="ECO:0000313" key="3">
    <source>
        <dbReference type="EMBL" id="OHX66601.1"/>
    </source>
</evidence>
<dbReference type="Gene3D" id="2.60.120.260">
    <property type="entry name" value="Galactose-binding domain-like"/>
    <property type="match status" value="2"/>
</dbReference>